<keyword evidence="4 9" id="KW-0521">NADP</keyword>
<dbReference type="InterPro" id="IPR036343">
    <property type="entry name" value="GluRdtase_N_sf"/>
</dbReference>
<sequence>MPVELLSVTHRTAPVGVRERLALGMDARSALMARLARIAGEGVALCTCNRTELYWVAGPATTPGDVLALLAAESGLDPESLQPYVIHLRGAEAARHLCRVAAGLESQIVGEPQILGQVRDAAEEARAAGALGPVLDRLFTLGVVAGKRARTETPIGRGAGSIGQAAVQLARSILGELAGMRALVIGAGEMGRLVAASLASYRPRWLGIANRTGDRAREVARDVGAHLVPWECLDETLATVDLAVIATGAQEPVLTYQRLEPVVAARGGRPLLLIDVAVPRNVEPAVAGLPGIELHDIDGLRELCEEGRRARERAVPQVEAIVEEQVQEFLEWEHARAVVPVIQQLRERVEAIREEETARALRRLGHLSERDRQVVLALSHGIANKLLHLPISRLRERGAQEPYIYAIADLFGLDDR</sequence>
<evidence type="ECO:0000256" key="14">
    <source>
        <dbReference type="RuleBase" id="RU000584"/>
    </source>
</evidence>
<evidence type="ECO:0000256" key="3">
    <source>
        <dbReference type="ARBA" id="ARBA00012970"/>
    </source>
</evidence>
<dbReference type="Pfam" id="PF01488">
    <property type="entry name" value="Shikimate_DH"/>
    <property type="match status" value="1"/>
</dbReference>
<dbReference type="PROSITE" id="PS00747">
    <property type="entry name" value="GLUTR"/>
    <property type="match status" value="1"/>
</dbReference>
<comment type="function">
    <text evidence="9">Catalyzes the NADPH-dependent reduction of glutamyl-tRNA(Glu) to glutamate 1-semialdehyde (GSA).</text>
</comment>
<evidence type="ECO:0000256" key="8">
    <source>
        <dbReference type="ARBA" id="ARBA00068659"/>
    </source>
</evidence>
<comment type="subunit">
    <text evidence="9">Homodimer.</text>
</comment>
<feature type="binding site" evidence="9 11">
    <location>
        <position position="117"/>
    </location>
    <ligand>
        <name>substrate</name>
    </ligand>
</feature>
<keyword evidence="5 9" id="KW-0560">Oxidoreductase</keyword>
<comment type="domain">
    <text evidence="9">Possesses an unusual extended V-shaped dimeric structure with each monomer consisting of three distinct domains arranged along a curved 'spinal' alpha-helix. The N-terminal catalytic domain specifically recognizes the glutamate moiety of the substrate. The second domain is the NADPH-binding domain, and the third C-terminal domain is responsible for dimerization.</text>
</comment>
<dbReference type="PANTHER" id="PTHR43013:SF1">
    <property type="entry name" value="GLUTAMYL-TRNA REDUCTASE"/>
    <property type="match status" value="1"/>
</dbReference>
<evidence type="ECO:0000256" key="7">
    <source>
        <dbReference type="ARBA" id="ARBA00047464"/>
    </source>
</evidence>
<evidence type="ECO:0000256" key="6">
    <source>
        <dbReference type="ARBA" id="ARBA00023244"/>
    </source>
</evidence>
<dbReference type="SUPFAM" id="SSF69742">
    <property type="entry name" value="Glutamyl tRNA-reductase catalytic, N-terminal domain"/>
    <property type="match status" value="1"/>
</dbReference>
<dbReference type="FunFam" id="3.30.460.30:FF:000001">
    <property type="entry name" value="Glutamyl-tRNA reductase"/>
    <property type="match status" value="1"/>
</dbReference>
<evidence type="ECO:0000256" key="11">
    <source>
        <dbReference type="PIRSR" id="PIRSR000445-2"/>
    </source>
</evidence>
<accession>A0AA42B916</accession>
<dbReference type="SUPFAM" id="SSF51735">
    <property type="entry name" value="NAD(P)-binding Rossmann-fold domains"/>
    <property type="match status" value="1"/>
</dbReference>
<evidence type="ECO:0000313" key="19">
    <source>
        <dbReference type="Proteomes" id="UP001165306"/>
    </source>
</evidence>
<evidence type="ECO:0000256" key="13">
    <source>
        <dbReference type="PIRSR" id="PIRSR000445-4"/>
    </source>
</evidence>
<dbReference type="SUPFAM" id="SSF69075">
    <property type="entry name" value="Glutamyl tRNA-reductase dimerization domain"/>
    <property type="match status" value="1"/>
</dbReference>
<feature type="binding site" evidence="9 12">
    <location>
        <begin position="186"/>
        <end position="191"/>
    </location>
    <ligand>
        <name>NADP(+)</name>
        <dbReference type="ChEBI" id="CHEBI:58349"/>
    </ligand>
</feature>
<dbReference type="Pfam" id="PF05201">
    <property type="entry name" value="GlutR_N"/>
    <property type="match status" value="1"/>
</dbReference>
<keyword evidence="6 9" id="KW-0627">Porphyrin biosynthesis</keyword>
<organism evidence="18 19">
    <name type="scientific">Thermalbibacter longus</name>
    <dbReference type="NCBI Taxonomy" id="2951981"/>
    <lineage>
        <taxon>Bacteria</taxon>
        <taxon>Pseudomonadati</taxon>
        <taxon>Thermomicrobiota</taxon>
        <taxon>Thermomicrobia</taxon>
        <taxon>Thermomicrobiales</taxon>
        <taxon>Thermomicrobiaceae</taxon>
        <taxon>Thermalbibacter</taxon>
    </lineage>
</organism>
<name>A0AA42B916_9BACT</name>
<dbReference type="PIRSF" id="PIRSF000445">
    <property type="entry name" value="4pyrrol_synth_GluRdtase"/>
    <property type="match status" value="1"/>
</dbReference>
<dbReference type="InterPro" id="IPR006151">
    <property type="entry name" value="Shikm_DH/Glu-tRNA_Rdtase"/>
</dbReference>
<dbReference type="PANTHER" id="PTHR43013">
    <property type="entry name" value="GLUTAMYL-TRNA REDUCTASE"/>
    <property type="match status" value="1"/>
</dbReference>
<dbReference type="InterPro" id="IPR036453">
    <property type="entry name" value="GluRdtase_dimer_dom_sf"/>
</dbReference>
<evidence type="ECO:0000256" key="4">
    <source>
        <dbReference type="ARBA" id="ARBA00022857"/>
    </source>
</evidence>
<keyword evidence="19" id="KW-1185">Reference proteome</keyword>
<evidence type="ECO:0000256" key="9">
    <source>
        <dbReference type="HAMAP-Rule" id="MF_00087"/>
    </source>
</evidence>
<dbReference type="Pfam" id="PF00745">
    <property type="entry name" value="GlutR_dimer"/>
    <property type="match status" value="1"/>
</dbReference>
<dbReference type="InterPro" id="IPR000343">
    <property type="entry name" value="4pyrrol_synth_GluRdtase"/>
</dbReference>
<comment type="miscellaneous">
    <text evidence="9">During catalysis, the active site Cys acts as a nucleophile attacking the alpha-carbonyl group of tRNA-bound glutamate with the formation of a thioester intermediate between enzyme and glutamate, and the concomitant release of tRNA(Glu). The thioester intermediate is finally reduced by direct hydride transfer from NADPH, to form the product GSA.</text>
</comment>
<dbReference type="FunFam" id="3.40.50.720:FF:000031">
    <property type="entry name" value="Glutamyl-tRNA reductase"/>
    <property type="match status" value="1"/>
</dbReference>
<dbReference type="GO" id="GO:0050661">
    <property type="term" value="F:NADP binding"/>
    <property type="evidence" value="ECO:0007669"/>
    <property type="project" value="InterPro"/>
</dbReference>
<evidence type="ECO:0000259" key="15">
    <source>
        <dbReference type="Pfam" id="PF00745"/>
    </source>
</evidence>
<evidence type="ECO:0000256" key="5">
    <source>
        <dbReference type="ARBA" id="ARBA00023002"/>
    </source>
</evidence>
<dbReference type="GO" id="GO:0008883">
    <property type="term" value="F:glutamyl-tRNA reductase activity"/>
    <property type="evidence" value="ECO:0007669"/>
    <property type="project" value="UniProtKB-UniRule"/>
</dbReference>
<evidence type="ECO:0000256" key="10">
    <source>
        <dbReference type="PIRSR" id="PIRSR000445-1"/>
    </source>
</evidence>
<feature type="binding site" evidence="9 11">
    <location>
        <begin position="47"/>
        <end position="50"/>
    </location>
    <ligand>
        <name>substrate</name>
    </ligand>
</feature>
<feature type="binding site" evidence="9 11">
    <location>
        <position position="106"/>
    </location>
    <ligand>
        <name>substrate</name>
    </ligand>
</feature>
<gene>
    <name evidence="9 18" type="primary">hemA</name>
    <name evidence="18" type="ORF">NET02_01165</name>
</gene>
<dbReference type="GO" id="GO:0019353">
    <property type="term" value="P:protoporphyrinogen IX biosynthetic process from glutamate"/>
    <property type="evidence" value="ECO:0007669"/>
    <property type="project" value="TreeGrafter"/>
</dbReference>
<protein>
    <recommendedName>
        <fullName evidence="8 9">Glutamyl-tRNA reductase</fullName>
        <shortName evidence="9">GluTR</shortName>
        <ecNumber evidence="3 9">1.2.1.70</ecNumber>
    </recommendedName>
</protein>
<feature type="domain" description="Quinate/shikimate 5-dehydrogenase/glutamyl-tRNA reductase" evidence="16">
    <location>
        <begin position="168"/>
        <end position="302"/>
    </location>
</feature>
<evidence type="ECO:0000256" key="12">
    <source>
        <dbReference type="PIRSR" id="PIRSR000445-3"/>
    </source>
</evidence>
<comment type="catalytic activity">
    <reaction evidence="7 9 14">
        <text>(S)-4-amino-5-oxopentanoate + tRNA(Glu) + NADP(+) = L-glutamyl-tRNA(Glu) + NADPH + H(+)</text>
        <dbReference type="Rhea" id="RHEA:12344"/>
        <dbReference type="Rhea" id="RHEA-COMP:9663"/>
        <dbReference type="Rhea" id="RHEA-COMP:9680"/>
        <dbReference type="ChEBI" id="CHEBI:15378"/>
        <dbReference type="ChEBI" id="CHEBI:57501"/>
        <dbReference type="ChEBI" id="CHEBI:57783"/>
        <dbReference type="ChEBI" id="CHEBI:58349"/>
        <dbReference type="ChEBI" id="CHEBI:78442"/>
        <dbReference type="ChEBI" id="CHEBI:78520"/>
        <dbReference type="EC" id="1.2.1.70"/>
    </reaction>
</comment>
<dbReference type="HAMAP" id="MF_00087">
    <property type="entry name" value="Glu_tRNA_reductase"/>
    <property type="match status" value="1"/>
</dbReference>
<dbReference type="CDD" id="cd05213">
    <property type="entry name" value="NAD_bind_Glutamyl_tRNA_reduct"/>
    <property type="match status" value="1"/>
</dbReference>
<dbReference type="NCBIfam" id="TIGR01035">
    <property type="entry name" value="hemA"/>
    <property type="match status" value="1"/>
</dbReference>
<evidence type="ECO:0000259" key="16">
    <source>
        <dbReference type="Pfam" id="PF01488"/>
    </source>
</evidence>
<dbReference type="Gene3D" id="3.30.460.30">
    <property type="entry name" value="Glutamyl-tRNA reductase, N-terminal domain"/>
    <property type="match status" value="1"/>
</dbReference>
<evidence type="ECO:0000256" key="1">
    <source>
        <dbReference type="ARBA" id="ARBA00005059"/>
    </source>
</evidence>
<comment type="similarity">
    <text evidence="2 9 14">Belongs to the glutamyl-tRNA reductase family.</text>
</comment>
<reference evidence="18" key="1">
    <citation type="submission" date="2022-06" db="EMBL/GenBank/DDBJ databases">
        <title>CFH 74404 Thermomicrobiaceae sp.</title>
        <authorList>
            <person name="Ming H."/>
            <person name="Li W.-J."/>
            <person name="Zhao Z."/>
        </authorList>
    </citation>
    <scope>NUCLEOTIDE SEQUENCE</scope>
    <source>
        <strain evidence="18">CFH 74404</strain>
    </source>
</reference>
<dbReference type="InterPro" id="IPR018214">
    <property type="entry name" value="GluRdtase_CS"/>
</dbReference>
<dbReference type="AlphaFoldDB" id="A0AA42B916"/>
<feature type="binding site" evidence="9 11">
    <location>
        <begin position="111"/>
        <end position="113"/>
    </location>
    <ligand>
        <name>substrate</name>
    </ligand>
</feature>
<evidence type="ECO:0000313" key="18">
    <source>
        <dbReference type="EMBL" id="MCM8747751.1"/>
    </source>
</evidence>
<dbReference type="Proteomes" id="UP001165306">
    <property type="component" value="Unassembled WGS sequence"/>
</dbReference>
<feature type="site" description="Important for activity" evidence="9 13">
    <location>
        <position position="96"/>
    </location>
</feature>
<dbReference type="InterPro" id="IPR036291">
    <property type="entry name" value="NAD(P)-bd_dom_sf"/>
</dbReference>
<feature type="active site" description="Nucleophile" evidence="9 10">
    <location>
        <position position="48"/>
    </location>
</feature>
<evidence type="ECO:0000256" key="2">
    <source>
        <dbReference type="ARBA" id="ARBA00005916"/>
    </source>
</evidence>
<dbReference type="InterPro" id="IPR015896">
    <property type="entry name" value="4pyrrol_synth_GluRdtase_dimer"/>
</dbReference>
<comment type="pathway">
    <text evidence="1 9 14">Porphyrin-containing compound metabolism; protoporphyrin-IX biosynthesis; 5-aminolevulinate from L-glutamyl-tRNA(Glu): step 1/2.</text>
</comment>
<feature type="domain" description="Glutamyl-tRNA reductase N-terminal" evidence="17">
    <location>
        <begin position="7"/>
        <end position="153"/>
    </location>
</feature>
<dbReference type="Gene3D" id="3.40.50.720">
    <property type="entry name" value="NAD(P)-binding Rossmann-like Domain"/>
    <property type="match status" value="1"/>
</dbReference>
<dbReference type="RefSeq" id="WP_284055537.1">
    <property type="nucleotide sequence ID" value="NZ_JAMSLR010000001.1"/>
</dbReference>
<dbReference type="InterPro" id="IPR015895">
    <property type="entry name" value="4pyrrol_synth_GluRdtase_N"/>
</dbReference>
<dbReference type="EMBL" id="JAMSLR010000001">
    <property type="protein sequence ID" value="MCM8747751.1"/>
    <property type="molecule type" value="Genomic_DNA"/>
</dbReference>
<proteinExistence type="inferred from homology"/>
<dbReference type="EC" id="1.2.1.70" evidence="3 9"/>
<feature type="domain" description="Tetrapyrrole biosynthesis glutamyl-tRNA reductase dimerisation" evidence="15">
    <location>
        <begin position="317"/>
        <end position="413"/>
    </location>
</feature>
<evidence type="ECO:0000259" key="17">
    <source>
        <dbReference type="Pfam" id="PF05201"/>
    </source>
</evidence>
<comment type="caution">
    <text evidence="18">The sequence shown here is derived from an EMBL/GenBank/DDBJ whole genome shotgun (WGS) entry which is preliminary data.</text>
</comment>